<dbReference type="HAMAP" id="MF_01483">
    <property type="entry name" value="RbpA"/>
    <property type="match status" value="1"/>
</dbReference>
<comment type="similarity">
    <text evidence="1">Belongs to the RNA polymerase-binding protein RbpA family.</text>
</comment>
<keyword evidence="1" id="KW-0805">Transcription regulation</keyword>
<evidence type="ECO:0000256" key="1">
    <source>
        <dbReference type="HAMAP-Rule" id="MF_01483"/>
    </source>
</evidence>
<dbReference type="Pfam" id="PF13397">
    <property type="entry name" value="RbpA"/>
    <property type="match status" value="1"/>
</dbReference>
<feature type="region of interest" description="Disordered" evidence="2">
    <location>
        <begin position="1"/>
        <end position="25"/>
    </location>
</feature>
<comment type="caution">
    <text evidence="1">Lacks conserved residue(s) required for the propagation of feature annotation.</text>
</comment>
<evidence type="ECO:0000313" key="3">
    <source>
        <dbReference type="EMBL" id="QGK70282.1"/>
    </source>
</evidence>
<dbReference type="KEGG" id="sace:GIY23_12790"/>
<dbReference type="InterPro" id="IPR038638">
    <property type="entry name" value="RbpA_sf"/>
</dbReference>
<comment type="function">
    <text evidence="1">Binds to RNA polymerase (RNAP), stimulating transcription from principal, but not alternative sigma factor promoters.</text>
</comment>
<gene>
    <name evidence="1" type="primary">rbpA</name>
    <name evidence="3" type="ORF">GIY23_12790</name>
</gene>
<proteinExistence type="inferred from homology"/>
<dbReference type="EMBL" id="CP045929">
    <property type="protein sequence ID" value="QGK70282.1"/>
    <property type="molecule type" value="Genomic_DNA"/>
</dbReference>
<dbReference type="AlphaFoldDB" id="A0A5Q3Q730"/>
<evidence type="ECO:0000256" key="2">
    <source>
        <dbReference type="SAM" id="MobiDB-lite"/>
    </source>
</evidence>
<name>A0A5Q3Q730_9PSEU</name>
<dbReference type="RefSeq" id="WP_154076866.1">
    <property type="nucleotide sequence ID" value="NZ_CP045929.1"/>
</dbReference>
<dbReference type="Gene3D" id="2.20.28.270">
    <property type="entry name" value="RNA polymerase-binding protein A"/>
    <property type="match status" value="1"/>
</dbReference>
<reference evidence="4" key="1">
    <citation type="submission" date="2019-11" db="EMBL/GenBank/DDBJ databases">
        <title>The complete genome sequence of Saccharopolyspora sp. E2A.</title>
        <authorList>
            <person name="Zhang G."/>
        </authorList>
    </citation>
    <scope>NUCLEOTIDE SEQUENCE [LARGE SCALE GENOMIC DNA]</scope>
    <source>
        <strain evidence="4">E2A</strain>
    </source>
</reference>
<dbReference type="InterPro" id="IPR025182">
    <property type="entry name" value="RNApol-bd_RbpA"/>
</dbReference>
<feature type="compositionally biased region" description="Basic and acidic residues" evidence="2">
    <location>
        <begin position="1"/>
        <end position="13"/>
    </location>
</feature>
<evidence type="ECO:0000313" key="4">
    <source>
        <dbReference type="Proteomes" id="UP000371041"/>
    </source>
</evidence>
<keyword evidence="1" id="KW-0804">Transcription</keyword>
<organism evidence="3 4">
    <name type="scientific">Allosaccharopolyspora coralli</name>
    <dbReference type="NCBI Taxonomy" id="2665642"/>
    <lineage>
        <taxon>Bacteria</taxon>
        <taxon>Bacillati</taxon>
        <taxon>Actinomycetota</taxon>
        <taxon>Actinomycetes</taxon>
        <taxon>Pseudonocardiales</taxon>
        <taxon>Pseudonocardiaceae</taxon>
        <taxon>Allosaccharopolyspora</taxon>
    </lineage>
</organism>
<keyword evidence="4" id="KW-1185">Reference proteome</keyword>
<dbReference type="Proteomes" id="UP000371041">
    <property type="component" value="Chromosome"/>
</dbReference>
<protein>
    <recommendedName>
        <fullName evidence="1">RNA polymerase-binding protein RbpA</fullName>
    </recommendedName>
</protein>
<comment type="subunit">
    <text evidence="1">Forms a complex with the RNAP catalytic core and with free principal sigma factors.</text>
</comment>
<dbReference type="GO" id="GO:0045893">
    <property type="term" value="P:positive regulation of DNA-templated transcription"/>
    <property type="evidence" value="ECO:0007669"/>
    <property type="project" value="UniProtKB-UniRule"/>
</dbReference>
<dbReference type="GO" id="GO:0001000">
    <property type="term" value="F:bacterial-type RNA polymerase core enzyme binding"/>
    <property type="evidence" value="ECO:0007669"/>
    <property type="project" value="UniProtKB-UniRule"/>
</dbReference>
<sequence length="105" mass="12027">MKLRGDRHGRTSYEHPGSYEPAGRRSVGYSCAHGHTFEVPLASDVDAPAVWDCRQHGTEATILHEPEHEQKHAKPARTHWDMLLERRSIPELEDLLAERLRLLRG</sequence>
<accession>A0A5Q3Q730</accession>